<dbReference type="RefSeq" id="WP_255912697.1">
    <property type="nucleotide sequence ID" value="NZ_JANFQO010000004.1"/>
</dbReference>
<accession>A0ABT1QPK5</accession>
<evidence type="ECO:0000313" key="1">
    <source>
        <dbReference type="EMBL" id="MCQ4164220.1"/>
    </source>
</evidence>
<organism evidence="1 2">
    <name type="scientific">Tahibacter harae</name>
    <dbReference type="NCBI Taxonomy" id="2963937"/>
    <lineage>
        <taxon>Bacteria</taxon>
        <taxon>Pseudomonadati</taxon>
        <taxon>Pseudomonadota</taxon>
        <taxon>Gammaproteobacteria</taxon>
        <taxon>Lysobacterales</taxon>
        <taxon>Rhodanobacteraceae</taxon>
        <taxon>Tahibacter</taxon>
    </lineage>
</organism>
<reference evidence="1" key="1">
    <citation type="submission" date="2022-07" db="EMBL/GenBank/DDBJ databases">
        <title>Tahibacter sp., a new gammaproteobacterium isolated from the silt sample collected at pig farm.</title>
        <authorList>
            <person name="Chen H."/>
        </authorList>
    </citation>
    <scope>NUCLEOTIDE SEQUENCE</scope>
    <source>
        <strain evidence="1">P2K</strain>
    </source>
</reference>
<protein>
    <submittedName>
        <fullName evidence="1">Uncharacterized protein</fullName>
    </submittedName>
</protein>
<keyword evidence="2" id="KW-1185">Reference proteome</keyword>
<dbReference type="EMBL" id="JANFQO010000004">
    <property type="protein sequence ID" value="MCQ4164220.1"/>
    <property type="molecule type" value="Genomic_DNA"/>
</dbReference>
<proteinExistence type="predicted"/>
<dbReference type="Proteomes" id="UP001165498">
    <property type="component" value="Unassembled WGS sequence"/>
</dbReference>
<evidence type="ECO:0000313" key="2">
    <source>
        <dbReference type="Proteomes" id="UP001165498"/>
    </source>
</evidence>
<sequence>MSNPICPAWRQGKGIGKFNGREEFSEFNLPHELKLLIADDEFCQAAIGRLAGVAPTKKPRIAAGLFEVIHRPEARWIVVQR</sequence>
<gene>
    <name evidence="1" type="ORF">NM961_05795</name>
</gene>
<name>A0ABT1QPK5_9GAMM</name>
<comment type="caution">
    <text evidence="1">The sequence shown here is derived from an EMBL/GenBank/DDBJ whole genome shotgun (WGS) entry which is preliminary data.</text>
</comment>